<dbReference type="OrthoDB" id="269293at2157"/>
<dbReference type="Pfam" id="PF01850">
    <property type="entry name" value="PIN"/>
    <property type="match status" value="1"/>
</dbReference>
<gene>
    <name evidence="3" type="ORF">X802_00205</name>
</gene>
<keyword evidence="1" id="KW-0460">Magnesium</keyword>
<dbReference type="InterPro" id="IPR051619">
    <property type="entry name" value="TypeII_TA_RNase_PINc/VapC"/>
</dbReference>
<dbReference type="InterPro" id="IPR002716">
    <property type="entry name" value="PIN_dom"/>
</dbReference>
<proteinExistence type="predicted"/>
<feature type="domain" description="PIN" evidence="2">
    <location>
        <begin position="2"/>
        <end position="121"/>
    </location>
</feature>
<dbReference type="EMBL" id="CP007140">
    <property type="protein sequence ID" value="AJC70785.1"/>
    <property type="molecule type" value="Genomic_DNA"/>
</dbReference>
<dbReference type="STRING" id="1432656.X802_00205"/>
<reference evidence="3 4" key="1">
    <citation type="submission" date="2014-01" db="EMBL/GenBank/DDBJ databases">
        <title>Genome sequencing of Thermococcus guaymasensis.</title>
        <authorList>
            <person name="Zhang X."/>
            <person name="Alvare G."/>
            <person name="Fristensky B."/>
            <person name="Chen L."/>
            <person name="Suen T."/>
            <person name="Chen Q."/>
            <person name="Ma K."/>
        </authorList>
    </citation>
    <scope>NUCLEOTIDE SEQUENCE [LARGE SCALE GENOMIC DNA]</scope>
    <source>
        <strain evidence="3 4">DSM 11113</strain>
    </source>
</reference>
<dbReference type="InterPro" id="IPR044153">
    <property type="entry name" value="PIN_Pae0151-like"/>
</dbReference>
<dbReference type="KEGG" id="tgy:X802_00205"/>
<accession>A0A0X1KHP7</accession>
<dbReference type="CDD" id="cd09873">
    <property type="entry name" value="PIN_Pae0151-like"/>
    <property type="match status" value="1"/>
</dbReference>
<dbReference type="Proteomes" id="UP000062043">
    <property type="component" value="Chromosome"/>
</dbReference>
<sequence length="130" mass="14591">MIVIDASALVKVVLQEPGWEEVPTEPHVATLDYALVEGMNAIWKAVRRGELTTEQGRVKVTVLKTLGSSITLFDARSFFERGLEIAFKENITIYDALYIALAEALKAKLLTADEKQYYAAKNYVEARLIR</sequence>
<dbReference type="PANTHER" id="PTHR35901:SF1">
    <property type="entry name" value="EXONUCLEASE VAPC9"/>
    <property type="match status" value="1"/>
</dbReference>
<dbReference type="Gene3D" id="3.40.50.1010">
    <property type="entry name" value="5'-nuclease"/>
    <property type="match status" value="1"/>
</dbReference>
<dbReference type="RefSeq" id="WP_062369961.1">
    <property type="nucleotide sequence ID" value="NZ_CP007140.1"/>
</dbReference>
<keyword evidence="4" id="KW-1185">Reference proteome</keyword>
<protein>
    <submittedName>
        <fullName evidence="3">Nucleotide-binding protein</fullName>
    </submittedName>
</protein>
<name>A0A0X1KHP7_9EURY</name>
<dbReference type="PANTHER" id="PTHR35901">
    <property type="entry name" value="RIBONUCLEASE VAPC3"/>
    <property type="match status" value="1"/>
</dbReference>
<evidence type="ECO:0000313" key="3">
    <source>
        <dbReference type="EMBL" id="AJC70785.1"/>
    </source>
</evidence>
<organism evidence="3 4">
    <name type="scientific">Thermococcus guaymasensis DSM 11113</name>
    <dbReference type="NCBI Taxonomy" id="1432656"/>
    <lineage>
        <taxon>Archaea</taxon>
        <taxon>Methanobacteriati</taxon>
        <taxon>Methanobacteriota</taxon>
        <taxon>Thermococci</taxon>
        <taxon>Thermococcales</taxon>
        <taxon>Thermococcaceae</taxon>
        <taxon>Thermococcus</taxon>
    </lineage>
</organism>
<evidence type="ECO:0000256" key="1">
    <source>
        <dbReference type="ARBA" id="ARBA00022842"/>
    </source>
</evidence>
<dbReference type="SUPFAM" id="SSF88723">
    <property type="entry name" value="PIN domain-like"/>
    <property type="match status" value="1"/>
</dbReference>
<dbReference type="InterPro" id="IPR029060">
    <property type="entry name" value="PIN-like_dom_sf"/>
</dbReference>
<dbReference type="GeneID" id="27134086"/>
<evidence type="ECO:0000313" key="4">
    <source>
        <dbReference type="Proteomes" id="UP000062043"/>
    </source>
</evidence>
<evidence type="ECO:0000259" key="2">
    <source>
        <dbReference type="Pfam" id="PF01850"/>
    </source>
</evidence>
<dbReference type="AlphaFoldDB" id="A0A0X1KHP7"/>
<dbReference type="PATRIC" id="fig|1432656.3.peg.40"/>